<keyword evidence="8" id="KW-0547">Nucleotide-binding</keyword>
<keyword evidence="6" id="KW-0808">Transferase</keyword>
<feature type="domain" description="tRNA-specific 2-thiouridylase MnmA-like central" evidence="14">
    <location>
        <begin position="231"/>
        <end position="292"/>
    </location>
</feature>
<evidence type="ECO:0000256" key="9">
    <source>
        <dbReference type="ARBA" id="ARBA00022840"/>
    </source>
</evidence>
<keyword evidence="10" id="KW-0694">RNA-binding</keyword>
<sequence length="465" mass="52418">MYKTIRTVACAVSGGVDSAVSAYLLKKNGFEVKGVFMKNWDQLDEGAQCSTDVDRQDAQYVCEKLDIPFYELNFFREYWNYVFIPLLKSYQCGATPNPDVLCNRFVKFNLLTKSVLRHSSGNSDESASSHYHCINADAVATGHYCQNSFGNFLEKRSNNEGRLLRSVDPVKDQTFWLSTISHKELELCMFPVGGLLKTTVKEIARQIGLTSTASRRESMGMCFIGKRRFTDFIDSYIEPKPGLFKELGSGVVLDEHRGIHHFTLGQRANITRVNGPFYVSQMNYPSQDVYVVKNPNHPSLFMRKCWTGPAVWINSSPPTLPSRRIQFQWQNKWRAVGCTIKPHNSLEEAANDAQSVVCRGGYRSCGSEILSTIDSEIESQRTLGSYLSIELDEPMRCVAAGQWVALYDGDCCLGGAMICGSVSLWDEGHDSPYMNWVYSNYELHYPESTCKKAKQSNSRDDFSVG</sequence>
<dbReference type="CDD" id="cd01998">
    <property type="entry name" value="MnmA_TRMU-like"/>
    <property type="match status" value="1"/>
</dbReference>
<evidence type="ECO:0000259" key="14">
    <source>
        <dbReference type="Pfam" id="PF20259"/>
    </source>
</evidence>
<dbReference type="InterPro" id="IPR014729">
    <property type="entry name" value="Rossmann-like_a/b/a_fold"/>
</dbReference>
<comment type="similarity">
    <text evidence="3">Belongs to the MnmA/TRMU family.</text>
</comment>
<comment type="function">
    <text evidence="1">Catalyzes the 2-thiolation of uridine at the wobble position (U34) of mitochondrial tRNA(Lys), tRNA(Glu) and tRNA(Gln). Required for the formation of 5-taurinomethyl-2-thiouridine (tm5s2U) of mitochondrial tRNA(Lys), tRNA(Glu), and tRNA(Gln) at the wobble position. ATP is required to activate the C2 atom of the wobble base.</text>
</comment>
<accession>A0AAV2T8H4</accession>
<keyword evidence="9" id="KW-0067">ATP-binding</keyword>
<dbReference type="Pfam" id="PF20258">
    <property type="entry name" value="tRNA_Me_trans_C"/>
    <property type="match status" value="1"/>
</dbReference>
<evidence type="ECO:0000256" key="1">
    <source>
        <dbReference type="ARBA" id="ARBA00003986"/>
    </source>
</evidence>
<dbReference type="Pfam" id="PF03054">
    <property type="entry name" value="tRNA_Me_trans"/>
    <property type="match status" value="1"/>
</dbReference>
<gene>
    <name evidence="15" type="ORF">CDAUBV1_LOCUS6966</name>
</gene>
<evidence type="ECO:0000313" key="16">
    <source>
        <dbReference type="Proteomes" id="UP001497525"/>
    </source>
</evidence>
<dbReference type="AlphaFoldDB" id="A0AAV2T8H4"/>
<name>A0AAV2T8H4_CALDB</name>
<organism evidence="15 16">
    <name type="scientific">Calicophoron daubneyi</name>
    <name type="common">Rumen fluke</name>
    <name type="synonym">Paramphistomum daubneyi</name>
    <dbReference type="NCBI Taxonomy" id="300641"/>
    <lineage>
        <taxon>Eukaryota</taxon>
        <taxon>Metazoa</taxon>
        <taxon>Spiralia</taxon>
        <taxon>Lophotrochozoa</taxon>
        <taxon>Platyhelminthes</taxon>
        <taxon>Trematoda</taxon>
        <taxon>Digenea</taxon>
        <taxon>Plagiorchiida</taxon>
        <taxon>Pronocephalata</taxon>
        <taxon>Paramphistomoidea</taxon>
        <taxon>Paramphistomidae</taxon>
        <taxon>Calicophoron</taxon>
    </lineage>
</organism>
<dbReference type="Gene3D" id="2.40.30.10">
    <property type="entry name" value="Translation factors"/>
    <property type="match status" value="1"/>
</dbReference>
<dbReference type="Gene3D" id="2.30.30.280">
    <property type="entry name" value="Adenine nucleotide alpha hydrolases-like domains"/>
    <property type="match status" value="1"/>
</dbReference>
<feature type="domain" description="tRNA-specific 2-thiouridylase MnmA-like C-terminal" evidence="13">
    <location>
        <begin position="387"/>
        <end position="418"/>
    </location>
</feature>
<evidence type="ECO:0000256" key="10">
    <source>
        <dbReference type="ARBA" id="ARBA00022884"/>
    </source>
</evidence>
<evidence type="ECO:0000259" key="13">
    <source>
        <dbReference type="Pfam" id="PF20258"/>
    </source>
</evidence>
<dbReference type="InterPro" id="IPR023382">
    <property type="entry name" value="MnmA-like_central_sf"/>
</dbReference>
<comment type="catalytic activity">
    <reaction evidence="12">
        <text>5-taurinomethyluridine(34) in tRNA + S-sulfanyl-L-cysteinyl-[protein] + AH2 + ATP = 5-taurinomethyl-2-thiouridine(34) in tRNA + L-cysteinyl-[protein] + A + AMP + diphosphate + H(+)</text>
        <dbReference type="Rhea" id="RHEA:47040"/>
        <dbReference type="Rhea" id="RHEA-COMP:10131"/>
        <dbReference type="Rhea" id="RHEA-COMP:11726"/>
        <dbReference type="Rhea" id="RHEA-COMP:11732"/>
        <dbReference type="Rhea" id="RHEA-COMP:11733"/>
        <dbReference type="ChEBI" id="CHEBI:13193"/>
        <dbReference type="ChEBI" id="CHEBI:15378"/>
        <dbReference type="ChEBI" id="CHEBI:17499"/>
        <dbReference type="ChEBI" id="CHEBI:29950"/>
        <dbReference type="ChEBI" id="CHEBI:30616"/>
        <dbReference type="ChEBI" id="CHEBI:33019"/>
        <dbReference type="ChEBI" id="CHEBI:61963"/>
        <dbReference type="ChEBI" id="CHEBI:87171"/>
        <dbReference type="ChEBI" id="CHEBI:87172"/>
        <dbReference type="ChEBI" id="CHEBI:456215"/>
        <dbReference type="EC" id="2.8.1.14"/>
    </reaction>
</comment>
<dbReference type="FunFam" id="3.40.50.620:FF:000104">
    <property type="entry name" value="Mitochondrial tRNA-specific 2-thiouridylase 1"/>
    <property type="match status" value="1"/>
</dbReference>
<evidence type="ECO:0000256" key="12">
    <source>
        <dbReference type="ARBA" id="ARBA00049564"/>
    </source>
</evidence>
<keyword evidence="5" id="KW-0820">tRNA-binding</keyword>
<dbReference type="EMBL" id="CAXLJL010000157">
    <property type="protein sequence ID" value="CAL5133718.1"/>
    <property type="molecule type" value="Genomic_DNA"/>
</dbReference>
<evidence type="ECO:0000256" key="7">
    <source>
        <dbReference type="ARBA" id="ARBA00022694"/>
    </source>
</evidence>
<evidence type="ECO:0000256" key="8">
    <source>
        <dbReference type="ARBA" id="ARBA00022741"/>
    </source>
</evidence>
<dbReference type="SUPFAM" id="SSF52402">
    <property type="entry name" value="Adenine nucleotide alpha hydrolases-like"/>
    <property type="match status" value="1"/>
</dbReference>
<dbReference type="Proteomes" id="UP001497525">
    <property type="component" value="Unassembled WGS sequence"/>
</dbReference>
<keyword evidence="7" id="KW-0819">tRNA processing</keyword>
<dbReference type="GO" id="GO:0000049">
    <property type="term" value="F:tRNA binding"/>
    <property type="evidence" value="ECO:0007669"/>
    <property type="project" value="UniProtKB-KW"/>
</dbReference>
<evidence type="ECO:0000256" key="2">
    <source>
        <dbReference type="ARBA" id="ARBA00004173"/>
    </source>
</evidence>
<evidence type="ECO:0000313" key="15">
    <source>
        <dbReference type="EMBL" id="CAL5133718.1"/>
    </source>
</evidence>
<dbReference type="InterPro" id="IPR046884">
    <property type="entry name" value="MnmA-like_central"/>
</dbReference>
<evidence type="ECO:0000256" key="5">
    <source>
        <dbReference type="ARBA" id="ARBA00022555"/>
    </source>
</evidence>
<reference evidence="15" key="1">
    <citation type="submission" date="2024-06" db="EMBL/GenBank/DDBJ databases">
        <authorList>
            <person name="Liu X."/>
            <person name="Lenzi L."/>
            <person name="Haldenby T S."/>
            <person name="Uol C."/>
        </authorList>
    </citation>
    <scope>NUCLEOTIDE SEQUENCE</scope>
</reference>
<evidence type="ECO:0000256" key="4">
    <source>
        <dbReference type="ARBA" id="ARBA00011953"/>
    </source>
</evidence>
<dbReference type="InterPro" id="IPR004506">
    <property type="entry name" value="MnmA-like"/>
</dbReference>
<comment type="caution">
    <text evidence="15">The sequence shown here is derived from an EMBL/GenBank/DDBJ whole genome shotgun (WGS) entry which is preliminary data.</text>
</comment>
<dbReference type="PANTHER" id="PTHR11933:SF5">
    <property type="entry name" value="MITOCHONDRIAL TRNA-SPECIFIC 2-THIOURIDYLASE 1"/>
    <property type="match status" value="1"/>
</dbReference>
<dbReference type="Pfam" id="PF20259">
    <property type="entry name" value="tRNA_Me_trans_M"/>
    <property type="match status" value="1"/>
</dbReference>
<comment type="subcellular location">
    <subcellularLocation>
        <location evidence="2">Mitochondrion</location>
    </subcellularLocation>
</comment>
<dbReference type="EC" id="2.8.1.14" evidence="4"/>
<evidence type="ECO:0000256" key="3">
    <source>
        <dbReference type="ARBA" id="ARBA00006191"/>
    </source>
</evidence>
<dbReference type="GO" id="GO:0061708">
    <property type="term" value="F:tRNA-5-taurinomethyluridine 2-sulfurtransferase"/>
    <property type="evidence" value="ECO:0007669"/>
    <property type="project" value="UniProtKB-EC"/>
</dbReference>
<dbReference type="NCBIfam" id="TIGR00420">
    <property type="entry name" value="trmU"/>
    <property type="match status" value="1"/>
</dbReference>
<dbReference type="Gene3D" id="3.40.50.620">
    <property type="entry name" value="HUPs"/>
    <property type="match status" value="1"/>
</dbReference>
<dbReference type="GO" id="GO:0002143">
    <property type="term" value="P:tRNA wobble position uridine thiolation"/>
    <property type="evidence" value="ECO:0007669"/>
    <property type="project" value="TreeGrafter"/>
</dbReference>
<keyword evidence="11" id="KW-1015">Disulfide bond</keyword>
<dbReference type="InterPro" id="IPR046885">
    <property type="entry name" value="MnmA-like_C"/>
</dbReference>
<proteinExistence type="inferred from homology"/>
<evidence type="ECO:0000256" key="6">
    <source>
        <dbReference type="ARBA" id="ARBA00022679"/>
    </source>
</evidence>
<evidence type="ECO:0000256" key="11">
    <source>
        <dbReference type="ARBA" id="ARBA00023157"/>
    </source>
</evidence>
<dbReference type="GO" id="GO:0005524">
    <property type="term" value="F:ATP binding"/>
    <property type="evidence" value="ECO:0007669"/>
    <property type="project" value="UniProtKB-KW"/>
</dbReference>
<dbReference type="GO" id="GO:0005739">
    <property type="term" value="C:mitochondrion"/>
    <property type="evidence" value="ECO:0007669"/>
    <property type="project" value="UniProtKB-SubCell"/>
</dbReference>
<dbReference type="PANTHER" id="PTHR11933">
    <property type="entry name" value="TRNA 5-METHYLAMINOMETHYL-2-THIOURIDYLATE -METHYLTRANSFERASE"/>
    <property type="match status" value="1"/>
</dbReference>
<protein>
    <recommendedName>
        <fullName evidence="4">tRNA-5-taurinomethyluridine 2-sulfurtransferase</fullName>
        <ecNumber evidence="4">2.8.1.14</ecNumber>
    </recommendedName>
</protein>